<evidence type="ECO:0000313" key="2">
    <source>
        <dbReference type="EMBL" id="SDE05960.1"/>
    </source>
</evidence>
<keyword evidence="1" id="KW-0472">Membrane</keyword>
<organism evidence="2 3">
    <name type="scientific">Pricia antarctica</name>
    <dbReference type="NCBI Taxonomy" id="641691"/>
    <lineage>
        <taxon>Bacteria</taxon>
        <taxon>Pseudomonadati</taxon>
        <taxon>Bacteroidota</taxon>
        <taxon>Flavobacteriia</taxon>
        <taxon>Flavobacteriales</taxon>
        <taxon>Flavobacteriaceae</taxon>
        <taxon>Pricia</taxon>
    </lineage>
</organism>
<keyword evidence="1" id="KW-1133">Transmembrane helix</keyword>
<keyword evidence="3" id="KW-1185">Reference proteome</keyword>
<reference evidence="2 3" key="1">
    <citation type="submission" date="2016-10" db="EMBL/GenBank/DDBJ databases">
        <authorList>
            <person name="de Groot N.N."/>
        </authorList>
    </citation>
    <scope>NUCLEOTIDE SEQUENCE [LARGE SCALE GENOMIC DNA]</scope>
    <source>
        <strain evidence="2 3">DSM 23421</strain>
    </source>
</reference>
<dbReference type="Proteomes" id="UP000199109">
    <property type="component" value="Unassembled WGS sequence"/>
</dbReference>
<gene>
    <name evidence="2" type="ORF">SAMN05421636_10393</name>
</gene>
<keyword evidence="1" id="KW-0812">Transmembrane</keyword>
<dbReference type="EMBL" id="FNAO01000003">
    <property type="protein sequence ID" value="SDE05960.1"/>
    <property type="molecule type" value="Genomic_DNA"/>
</dbReference>
<accession>A0A1G6ZTX0</accession>
<evidence type="ECO:0000313" key="3">
    <source>
        <dbReference type="Proteomes" id="UP000199109"/>
    </source>
</evidence>
<protein>
    <submittedName>
        <fullName evidence="2">Uncharacterized protein</fullName>
    </submittedName>
</protein>
<sequence>MILLMTSLHRTCFDFLFGTEIFGFCALMMSFFSCIAVATEIKNEEIRVQNVKIGGIRKSLNEFIIFDL</sequence>
<proteinExistence type="predicted"/>
<dbReference type="STRING" id="641691.SAMN05421636_10393"/>
<dbReference type="AlphaFoldDB" id="A0A1G6ZTX0"/>
<feature type="transmembrane region" description="Helical" evidence="1">
    <location>
        <begin position="15"/>
        <end position="38"/>
    </location>
</feature>
<evidence type="ECO:0000256" key="1">
    <source>
        <dbReference type="SAM" id="Phobius"/>
    </source>
</evidence>
<name>A0A1G6ZTX0_9FLAO</name>